<evidence type="ECO:0000313" key="1">
    <source>
        <dbReference type="EMBL" id="GAA0185286.1"/>
    </source>
</evidence>
<reference evidence="1 2" key="1">
    <citation type="submission" date="2024-01" db="EMBL/GenBank/DDBJ databases">
        <title>The complete chloroplast genome sequence of Lithospermum erythrorhizon: insights into the phylogenetic relationship among Boraginaceae species and the maternal lineages of purple gromwells.</title>
        <authorList>
            <person name="Okada T."/>
            <person name="Watanabe K."/>
        </authorList>
    </citation>
    <scope>NUCLEOTIDE SEQUENCE [LARGE SCALE GENOMIC DNA]</scope>
</reference>
<evidence type="ECO:0000313" key="2">
    <source>
        <dbReference type="Proteomes" id="UP001454036"/>
    </source>
</evidence>
<accession>A0AAV3RU76</accession>
<protein>
    <submittedName>
        <fullName evidence="1">Uncharacterized protein</fullName>
    </submittedName>
</protein>
<dbReference type="EMBL" id="BAABME010012580">
    <property type="protein sequence ID" value="GAA0185286.1"/>
    <property type="molecule type" value="Genomic_DNA"/>
</dbReference>
<dbReference type="AlphaFoldDB" id="A0AAV3RU76"/>
<dbReference type="Proteomes" id="UP001454036">
    <property type="component" value="Unassembled WGS sequence"/>
</dbReference>
<organism evidence="1 2">
    <name type="scientific">Lithospermum erythrorhizon</name>
    <name type="common">Purple gromwell</name>
    <name type="synonym">Lithospermum officinale var. erythrorhizon</name>
    <dbReference type="NCBI Taxonomy" id="34254"/>
    <lineage>
        <taxon>Eukaryota</taxon>
        <taxon>Viridiplantae</taxon>
        <taxon>Streptophyta</taxon>
        <taxon>Embryophyta</taxon>
        <taxon>Tracheophyta</taxon>
        <taxon>Spermatophyta</taxon>
        <taxon>Magnoliopsida</taxon>
        <taxon>eudicotyledons</taxon>
        <taxon>Gunneridae</taxon>
        <taxon>Pentapetalae</taxon>
        <taxon>asterids</taxon>
        <taxon>lamiids</taxon>
        <taxon>Boraginales</taxon>
        <taxon>Boraginaceae</taxon>
        <taxon>Boraginoideae</taxon>
        <taxon>Lithospermeae</taxon>
        <taxon>Lithospermum</taxon>
    </lineage>
</organism>
<keyword evidence="2" id="KW-1185">Reference proteome</keyword>
<sequence>MDSRVGYVLSSIEGVSEVSTAIGAAYGEGCPTTISGRLVVSTKQCPRPERGEGAEAGVVRYTHGSTEEAPELVNLVAAAEPRVWLLYVADFRVGYTQWTFTRQMLRRLDHPYPHQANQGMD</sequence>
<comment type="caution">
    <text evidence="1">The sequence shown here is derived from an EMBL/GenBank/DDBJ whole genome shotgun (WGS) entry which is preliminary data.</text>
</comment>
<proteinExistence type="predicted"/>
<gene>
    <name evidence="1" type="ORF">LIER_32574</name>
</gene>
<name>A0AAV3RU76_LITER</name>